<dbReference type="Proteomes" id="UP000054217">
    <property type="component" value="Unassembled WGS sequence"/>
</dbReference>
<proteinExistence type="predicted"/>
<dbReference type="AlphaFoldDB" id="A0A0C3NQP2"/>
<evidence type="ECO:0000313" key="2">
    <source>
        <dbReference type="Proteomes" id="UP000054217"/>
    </source>
</evidence>
<reference evidence="1 2" key="1">
    <citation type="submission" date="2014-04" db="EMBL/GenBank/DDBJ databases">
        <authorList>
            <consortium name="DOE Joint Genome Institute"/>
            <person name="Kuo A."/>
            <person name="Kohler A."/>
            <person name="Costa M.D."/>
            <person name="Nagy L.G."/>
            <person name="Floudas D."/>
            <person name="Copeland A."/>
            <person name="Barry K.W."/>
            <person name="Cichocki N."/>
            <person name="Veneault-Fourrey C."/>
            <person name="LaButti K."/>
            <person name="Lindquist E.A."/>
            <person name="Lipzen A."/>
            <person name="Lundell T."/>
            <person name="Morin E."/>
            <person name="Murat C."/>
            <person name="Sun H."/>
            <person name="Tunlid A."/>
            <person name="Henrissat B."/>
            <person name="Grigoriev I.V."/>
            <person name="Hibbett D.S."/>
            <person name="Martin F."/>
            <person name="Nordberg H.P."/>
            <person name="Cantor M.N."/>
            <person name="Hua S.X."/>
        </authorList>
    </citation>
    <scope>NUCLEOTIDE SEQUENCE [LARGE SCALE GENOMIC DNA]</scope>
    <source>
        <strain evidence="1 2">Marx 270</strain>
    </source>
</reference>
<sequence>YLNHRLQTTCCPFFPSAEVLTNILSACDAVVSGSAALRLVLPANACNWAPSDLDIYVARNSSTQLFNLLQKHNYSLVCQRNSNDGDYPPSTIFTVTTFGNGHKLIDVIVSKTTSALSPIFQFHSTAVMNFFSADSLFCAYPSLTLRHRAMINTAGLRNRTFTPTQIKALLKYKSRGFLRSLNDRGWLSL</sequence>
<keyword evidence="2" id="KW-1185">Reference proteome</keyword>
<protein>
    <submittedName>
        <fullName evidence="1">Uncharacterized protein</fullName>
    </submittedName>
</protein>
<feature type="non-terminal residue" evidence="1">
    <location>
        <position position="1"/>
    </location>
</feature>
<dbReference type="EMBL" id="KN832026">
    <property type="protein sequence ID" value="KIN97638.1"/>
    <property type="molecule type" value="Genomic_DNA"/>
</dbReference>
<gene>
    <name evidence="1" type="ORF">M404DRAFT_62442</name>
</gene>
<dbReference type="HOGENOM" id="CLU_068912_3_0_1"/>
<name>A0A0C3NQP2_PISTI</name>
<dbReference type="OrthoDB" id="3183574at2759"/>
<dbReference type="InParanoid" id="A0A0C3NQP2"/>
<accession>A0A0C3NQP2</accession>
<organism evidence="1 2">
    <name type="scientific">Pisolithus tinctorius Marx 270</name>
    <dbReference type="NCBI Taxonomy" id="870435"/>
    <lineage>
        <taxon>Eukaryota</taxon>
        <taxon>Fungi</taxon>
        <taxon>Dikarya</taxon>
        <taxon>Basidiomycota</taxon>
        <taxon>Agaricomycotina</taxon>
        <taxon>Agaricomycetes</taxon>
        <taxon>Agaricomycetidae</taxon>
        <taxon>Boletales</taxon>
        <taxon>Sclerodermatineae</taxon>
        <taxon>Pisolithaceae</taxon>
        <taxon>Pisolithus</taxon>
    </lineage>
</organism>
<dbReference type="STRING" id="870435.A0A0C3NQP2"/>
<evidence type="ECO:0000313" key="1">
    <source>
        <dbReference type="EMBL" id="KIN97638.1"/>
    </source>
</evidence>
<reference evidence="2" key="2">
    <citation type="submission" date="2015-01" db="EMBL/GenBank/DDBJ databases">
        <title>Evolutionary Origins and Diversification of the Mycorrhizal Mutualists.</title>
        <authorList>
            <consortium name="DOE Joint Genome Institute"/>
            <consortium name="Mycorrhizal Genomics Consortium"/>
            <person name="Kohler A."/>
            <person name="Kuo A."/>
            <person name="Nagy L.G."/>
            <person name="Floudas D."/>
            <person name="Copeland A."/>
            <person name="Barry K.W."/>
            <person name="Cichocki N."/>
            <person name="Veneault-Fourrey C."/>
            <person name="LaButti K."/>
            <person name="Lindquist E.A."/>
            <person name="Lipzen A."/>
            <person name="Lundell T."/>
            <person name="Morin E."/>
            <person name="Murat C."/>
            <person name="Riley R."/>
            <person name="Ohm R."/>
            <person name="Sun H."/>
            <person name="Tunlid A."/>
            <person name="Henrissat B."/>
            <person name="Grigoriev I.V."/>
            <person name="Hibbett D.S."/>
            <person name="Martin F."/>
        </authorList>
    </citation>
    <scope>NUCLEOTIDE SEQUENCE [LARGE SCALE GENOMIC DNA]</scope>
    <source>
        <strain evidence="2">Marx 270</strain>
    </source>
</reference>
<feature type="non-terminal residue" evidence="1">
    <location>
        <position position="189"/>
    </location>
</feature>